<evidence type="ECO:0000256" key="3">
    <source>
        <dbReference type="ARBA" id="ARBA00022695"/>
    </source>
</evidence>
<evidence type="ECO:0000256" key="5">
    <source>
        <dbReference type="ARBA" id="ARBA00022932"/>
    </source>
</evidence>
<evidence type="ECO:0000313" key="10">
    <source>
        <dbReference type="EMBL" id="SVC11274.1"/>
    </source>
</evidence>
<accession>A0A382JG39</accession>
<keyword evidence="4" id="KW-0235">DNA replication</keyword>
<keyword evidence="2" id="KW-0808">Transferase</keyword>
<keyword evidence="3" id="KW-0548">Nucleotidyltransferase</keyword>
<dbReference type="InterPro" id="IPR029460">
    <property type="entry name" value="DNAPol_HHH"/>
</dbReference>
<feature type="domain" description="DNA polymerase III alpha subunit finger" evidence="9">
    <location>
        <begin position="53"/>
        <end position="219"/>
    </location>
</feature>
<feature type="non-terminal residue" evidence="10">
    <location>
        <position position="1"/>
    </location>
</feature>
<organism evidence="10">
    <name type="scientific">marine metagenome</name>
    <dbReference type="NCBI Taxonomy" id="408172"/>
    <lineage>
        <taxon>unclassified sequences</taxon>
        <taxon>metagenomes</taxon>
        <taxon>ecological metagenomes</taxon>
    </lineage>
</organism>
<evidence type="ECO:0000259" key="7">
    <source>
        <dbReference type="Pfam" id="PF07733"/>
    </source>
</evidence>
<dbReference type="InterPro" id="IPR004805">
    <property type="entry name" value="DnaE2/DnaE/PolC"/>
</dbReference>
<protein>
    <recommendedName>
        <fullName evidence="1">DNA-directed DNA polymerase</fullName>
        <ecNumber evidence="1">2.7.7.7</ecNumber>
    </recommendedName>
</protein>
<name>A0A382JG39_9ZZZZ</name>
<feature type="domain" description="Bacterial DNA polymerase III alpha subunit NTPase" evidence="7">
    <location>
        <begin position="2"/>
        <end position="50"/>
    </location>
</feature>
<dbReference type="InterPro" id="IPR040982">
    <property type="entry name" value="DNA_pol3_finger"/>
</dbReference>
<evidence type="ECO:0000259" key="8">
    <source>
        <dbReference type="Pfam" id="PF14579"/>
    </source>
</evidence>
<gene>
    <name evidence="10" type="ORF">METZ01_LOCUS264128</name>
</gene>
<proteinExistence type="predicted"/>
<dbReference type="Pfam" id="PF17657">
    <property type="entry name" value="DNA_pol3_finger"/>
    <property type="match status" value="1"/>
</dbReference>
<dbReference type="Pfam" id="PF14579">
    <property type="entry name" value="HHH_6"/>
    <property type="match status" value="1"/>
</dbReference>
<dbReference type="EMBL" id="UINC01074262">
    <property type="protein sequence ID" value="SVC11274.1"/>
    <property type="molecule type" value="Genomic_DNA"/>
</dbReference>
<reference evidence="10" key="1">
    <citation type="submission" date="2018-05" db="EMBL/GenBank/DDBJ databases">
        <authorList>
            <person name="Lanie J.A."/>
            <person name="Ng W.-L."/>
            <person name="Kazmierczak K.M."/>
            <person name="Andrzejewski T.M."/>
            <person name="Davidsen T.M."/>
            <person name="Wayne K.J."/>
            <person name="Tettelin H."/>
            <person name="Glass J.I."/>
            <person name="Rusch D."/>
            <person name="Podicherti R."/>
            <person name="Tsui H.-C.T."/>
            <person name="Winkler M.E."/>
        </authorList>
    </citation>
    <scope>NUCLEOTIDE SEQUENCE</scope>
</reference>
<dbReference type="PANTHER" id="PTHR32294">
    <property type="entry name" value="DNA POLYMERASE III SUBUNIT ALPHA"/>
    <property type="match status" value="1"/>
</dbReference>
<sequence>LGLHVGGMVLCRKPLRFFSPVQISANGVKVVQFDKHDVESLGLVKLDVLGLRMLATLSESVELVNRQVVEKPIDIDSLPLDDKAVYDMICTGSTVGLFQIESQGQIHLLAVNQPRTFDDLTAEIALFRPGPLQGGMVHPFIRRRKGQEPIIYEHPDLIPTLKDTYGIILFQEQVLEVAHRFAGMSLPEADDFRSLMSKYRNPEEMESMREKFVGGALERGISQEIANSVFDKVSKFVGYGFCRSHAASFARIVYQSAWMRLYHPDAYMAAAMQHRPGMYGLMTLEQEARQAGVSIIIPDINRSMTRYSLLPSSDKWLSVNKPLTSVDEISAEISRSIVWERLKGEYRTVEDLYRRVEIPRSALDKLAKSGTLDSIAVSSRGALWEVGVLATRIGGSGDSGRPGLFDLPVVMPPDMPVIPNLTAAERLTWDYQTHHSGRIH</sequence>
<evidence type="ECO:0000259" key="9">
    <source>
        <dbReference type="Pfam" id="PF17657"/>
    </source>
</evidence>
<dbReference type="Pfam" id="PF07733">
    <property type="entry name" value="DNA_pol3_alpha"/>
    <property type="match status" value="1"/>
</dbReference>
<evidence type="ECO:0000256" key="2">
    <source>
        <dbReference type="ARBA" id="ARBA00022679"/>
    </source>
</evidence>
<comment type="catalytic activity">
    <reaction evidence="6">
        <text>DNA(n) + a 2'-deoxyribonucleoside 5'-triphosphate = DNA(n+1) + diphosphate</text>
        <dbReference type="Rhea" id="RHEA:22508"/>
        <dbReference type="Rhea" id="RHEA-COMP:17339"/>
        <dbReference type="Rhea" id="RHEA-COMP:17340"/>
        <dbReference type="ChEBI" id="CHEBI:33019"/>
        <dbReference type="ChEBI" id="CHEBI:61560"/>
        <dbReference type="ChEBI" id="CHEBI:173112"/>
        <dbReference type="EC" id="2.7.7.7"/>
    </reaction>
</comment>
<dbReference type="InterPro" id="IPR011708">
    <property type="entry name" value="DNA_pol3_alpha_NTPase_dom"/>
</dbReference>
<dbReference type="EC" id="2.7.7.7" evidence="1"/>
<evidence type="ECO:0000256" key="6">
    <source>
        <dbReference type="ARBA" id="ARBA00049244"/>
    </source>
</evidence>
<dbReference type="Gene3D" id="1.10.150.870">
    <property type="match status" value="1"/>
</dbReference>
<feature type="non-terminal residue" evidence="10">
    <location>
        <position position="440"/>
    </location>
</feature>
<feature type="domain" description="DNA polymerase helix-hairpin-helix motif" evidence="8">
    <location>
        <begin position="292"/>
        <end position="378"/>
    </location>
</feature>
<dbReference type="AlphaFoldDB" id="A0A382JG39"/>
<evidence type="ECO:0000256" key="1">
    <source>
        <dbReference type="ARBA" id="ARBA00012417"/>
    </source>
</evidence>
<dbReference type="GO" id="GO:0006260">
    <property type="term" value="P:DNA replication"/>
    <property type="evidence" value="ECO:0007669"/>
    <property type="project" value="UniProtKB-KW"/>
</dbReference>
<evidence type="ECO:0000256" key="4">
    <source>
        <dbReference type="ARBA" id="ARBA00022705"/>
    </source>
</evidence>
<dbReference type="GO" id="GO:0003887">
    <property type="term" value="F:DNA-directed DNA polymerase activity"/>
    <property type="evidence" value="ECO:0007669"/>
    <property type="project" value="UniProtKB-KW"/>
</dbReference>
<keyword evidence="5" id="KW-0239">DNA-directed DNA polymerase</keyword>
<dbReference type="GO" id="GO:0008408">
    <property type="term" value="F:3'-5' exonuclease activity"/>
    <property type="evidence" value="ECO:0007669"/>
    <property type="project" value="InterPro"/>
</dbReference>